<dbReference type="PANTHER" id="PTHR44591">
    <property type="entry name" value="STRESS RESPONSE REGULATOR PROTEIN 1"/>
    <property type="match status" value="1"/>
</dbReference>
<evidence type="ECO:0000256" key="2">
    <source>
        <dbReference type="ARBA" id="ARBA00023012"/>
    </source>
</evidence>
<proteinExistence type="predicted"/>
<evidence type="ECO:0000256" key="3">
    <source>
        <dbReference type="PROSITE-ProRule" id="PRU00169"/>
    </source>
</evidence>
<dbReference type="InterPro" id="IPR011006">
    <property type="entry name" value="CheY-like_superfamily"/>
</dbReference>
<dbReference type="Gene3D" id="3.40.50.2300">
    <property type="match status" value="1"/>
</dbReference>
<name>A0A1F5JKF9_9BACT</name>
<keyword evidence="2" id="KW-0902">Two-component regulatory system</keyword>
<dbReference type="PANTHER" id="PTHR44591:SF14">
    <property type="entry name" value="PROTEIN PILG"/>
    <property type="match status" value="1"/>
</dbReference>
<dbReference type="Pfam" id="PF00072">
    <property type="entry name" value="Response_reg"/>
    <property type="match status" value="1"/>
</dbReference>
<dbReference type="InterPro" id="IPR001789">
    <property type="entry name" value="Sig_transdc_resp-reg_receiver"/>
</dbReference>
<organism evidence="5 6">
    <name type="scientific">Candidatus Daviesbacteria bacterium RIFCSPHIGHO2_01_FULL_40_11</name>
    <dbReference type="NCBI Taxonomy" id="1797762"/>
    <lineage>
        <taxon>Bacteria</taxon>
        <taxon>Candidatus Daviesiibacteriota</taxon>
    </lineage>
</organism>
<dbReference type="InterPro" id="IPR050595">
    <property type="entry name" value="Bact_response_regulator"/>
</dbReference>
<dbReference type="PROSITE" id="PS50110">
    <property type="entry name" value="RESPONSE_REGULATORY"/>
    <property type="match status" value="1"/>
</dbReference>
<dbReference type="GO" id="GO:0000160">
    <property type="term" value="P:phosphorelay signal transduction system"/>
    <property type="evidence" value="ECO:0007669"/>
    <property type="project" value="UniProtKB-KW"/>
</dbReference>
<evidence type="ECO:0000313" key="5">
    <source>
        <dbReference type="EMBL" id="OGE29092.1"/>
    </source>
</evidence>
<gene>
    <name evidence="5" type="ORF">A2867_01175</name>
</gene>
<dbReference type="EMBL" id="MFCP01000011">
    <property type="protein sequence ID" value="OGE29092.1"/>
    <property type="molecule type" value="Genomic_DNA"/>
</dbReference>
<feature type="modified residue" description="4-aspartylphosphate" evidence="3">
    <location>
        <position position="56"/>
    </location>
</feature>
<feature type="domain" description="Response regulatory" evidence="4">
    <location>
        <begin position="7"/>
        <end position="123"/>
    </location>
</feature>
<protein>
    <recommendedName>
        <fullName evidence="4">Response regulatory domain-containing protein</fullName>
    </recommendedName>
</protein>
<dbReference type="CDD" id="cd00156">
    <property type="entry name" value="REC"/>
    <property type="match status" value="1"/>
</dbReference>
<evidence type="ECO:0000259" key="4">
    <source>
        <dbReference type="PROSITE" id="PS50110"/>
    </source>
</evidence>
<dbReference type="Proteomes" id="UP000177555">
    <property type="component" value="Unassembled WGS sequence"/>
</dbReference>
<reference evidence="5 6" key="1">
    <citation type="journal article" date="2016" name="Nat. Commun.">
        <title>Thousands of microbial genomes shed light on interconnected biogeochemical processes in an aquifer system.</title>
        <authorList>
            <person name="Anantharaman K."/>
            <person name="Brown C.T."/>
            <person name="Hug L.A."/>
            <person name="Sharon I."/>
            <person name="Castelle C.J."/>
            <person name="Probst A.J."/>
            <person name="Thomas B.C."/>
            <person name="Singh A."/>
            <person name="Wilkins M.J."/>
            <person name="Karaoz U."/>
            <person name="Brodie E.L."/>
            <person name="Williams K.H."/>
            <person name="Hubbard S.S."/>
            <person name="Banfield J.F."/>
        </authorList>
    </citation>
    <scope>NUCLEOTIDE SEQUENCE [LARGE SCALE GENOMIC DNA]</scope>
</reference>
<dbReference type="SMART" id="SM00448">
    <property type="entry name" value="REC"/>
    <property type="match status" value="1"/>
</dbReference>
<sequence length="125" mass="13875">MSGQTKKVLLIEDEIVLLELLSDKFKDSGFAVTTAQTAEAGIKLALQNHPDLILLDVILPKMDGLTMLKKLRKDEWGKGVPVIILSNLNDQRKVSEAMKIGVYDFLVKSNVKLADVVEEVREVLS</sequence>
<accession>A0A1F5JKF9</accession>
<comment type="caution">
    <text evidence="5">The sequence shown here is derived from an EMBL/GenBank/DDBJ whole genome shotgun (WGS) entry which is preliminary data.</text>
</comment>
<dbReference type="SUPFAM" id="SSF52172">
    <property type="entry name" value="CheY-like"/>
    <property type="match status" value="1"/>
</dbReference>
<evidence type="ECO:0000256" key="1">
    <source>
        <dbReference type="ARBA" id="ARBA00022553"/>
    </source>
</evidence>
<keyword evidence="1 3" id="KW-0597">Phosphoprotein</keyword>
<dbReference type="AlphaFoldDB" id="A0A1F5JKF9"/>
<evidence type="ECO:0000313" key="6">
    <source>
        <dbReference type="Proteomes" id="UP000177555"/>
    </source>
</evidence>